<dbReference type="InterPro" id="IPR025312">
    <property type="entry name" value="DUF4216"/>
</dbReference>
<reference evidence="3 4" key="1">
    <citation type="submission" date="2024-05" db="EMBL/GenBank/DDBJ databases">
        <title>Haplotype-resolved chromosome-level genome assembly of Huyou (Citrus changshanensis).</title>
        <authorList>
            <person name="Miao C."/>
            <person name="Chen W."/>
            <person name="Wu Y."/>
            <person name="Wang L."/>
            <person name="Zhao S."/>
            <person name="Grierson D."/>
            <person name="Xu C."/>
            <person name="Chen K."/>
        </authorList>
    </citation>
    <scope>NUCLEOTIDE SEQUENCE [LARGE SCALE GENOMIC DNA]</scope>
    <source>
        <strain evidence="3">01-14</strain>
        <tissue evidence="3">Leaf</tissue>
    </source>
</reference>
<sequence>MKAAEQCANENNLVRCPCKECQNAFFKSLHIVKAHLKRYGIAASYTKWVFHGEEPEFVDNSQMNVGSMPNNRSAFTFDNEEDDDEMYNLIHDMWEPMSVDAFTLETNTEENVDMIHDANREFRMCAGLLEKAGKTCGLDVRVFSYFGCIVNGVRFLVTSRDEHRTTQNNGVMVLGEHDNEEIDFYGALSNVIELIYPLGCRVVLFKCDWFDTNLKKKRINRDFHLTSINITRTWYKEYPFVLAIQAQQVSYTNDPKLGVGWKVVEKVQHRGLWDVQEKERLSEDENGRWSANEQVYQQNESSDFVLSVQLEHHNAQLYNRNDVAPQVISSNMYVERARDHDANDFKLIEKEDEDETMEEYFFGSEEELHKNYDDSDIDF</sequence>
<evidence type="ECO:0000313" key="4">
    <source>
        <dbReference type="Proteomes" id="UP001428341"/>
    </source>
</evidence>
<dbReference type="Pfam" id="PF13963">
    <property type="entry name" value="Transpos_assoc"/>
    <property type="match status" value="1"/>
</dbReference>
<dbReference type="AlphaFoldDB" id="A0AAP0MHM6"/>
<evidence type="ECO:0000259" key="2">
    <source>
        <dbReference type="Pfam" id="PF13963"/>
    </source>
</evidence>
<organism evidence="3 4">
    <name type="scientific">Citrus x changshan-huyou</name>
    <dbReference type="NCBI Taxonomy" id="2935761"/>
    <lineage>
        <taxon>Eukaryota</taxon>
        <taxon>Viridiplantae</taxon>
        <taxon>Streptophyta</taxon>
        <taxon>Embryophyta</taxon>
        <taxon>Tracheophyta</taxon>
        <taxon>Spermatophyta</taxon>
        <taxon>Magnoliopsida</taxon>
        <taxon>eudicotyledons</taxon>
        <taxon>Gunneridae</taxon>
        <taxon>Pentapetalae</taxon>
        <taxon>rosids</taxon>
        <taxon>malvids</taxon>
        <taxon>Sapindales</taxon>
        <taxon>Rutaceae</taxon>
        <taxon>Aurantioideae</taxon>
        <taxon>Citrus</taxon>
    </lineage>
</organism>
<name>A0AAP0MHM6_9ROSI</name>
<dbReference type="EMBL" id="JBCGBO010000004">
    <property type="protein sequence ID" value="KAK9209344.1"/>
    <property type="molecule type" value="Genomic_DNA"/>
</dbReference>
<keyword evidence="4" id="KW-1185">Reference proteome</keyword>
<feature type="domain" description="DUF4216" evidence="1">
    <location>
        <begin position="192"/>
        <end position="264"/>
    </location>
</feature>
<dbReference type="Proteomes" id="UP001428341">
    <property type="component" value="Unassembled WGS sequence"/>
</dbReference>
<comment type="caution">
    <text evidence="3">The sequence shown here is derived from an EMBL/GenBank/DDBJ whole genome shotgun (WGS) entry which is preliminary data.</text>
</comment>
<evidence type="ECO:0000259" key="1">
    <source>
        <dbReference type="Pfam" id="PF13952"/>
    </source>
</evidence>
<gene>
    <name evidence="3" type="ORF">WN944_001710</name>
</gene>
<dbReference type="Pfam" id="PF13952">
    <property type="entry name" value="DUF4216"/>
    <property type="match status" value="1"/>
</dbReference>
<proteinExistence type="predicted"/>
<dbReference type="InterPro" id="IPR029480">
    <property type="entry name" value="Transpos_assoc"/>
</dbReference>
<accession>A0AAP0MHM6</accession>
<protein>
    <recommendedName>
        <fullName evidence="5">Transposase-associated domain-containing protein</fullName>
    </recommendedName>
</protein>
<feature type="domain" description="Transposase-associated" evidence="2">
    <location>
        <begin position="3"/>
        <end position="53"/>
    </location>
</feature>
<evidence type="ECO:0008006" key="5">
    <source>
        <dbReference type="Google" id="ProtNLM"/>
    </source>
</evidence>
<dbReference type="PANTHER" id="PTHR48258:SF6">
    <property type="entry name" value="LEUCINE-RICH REPEAT DOMAIN, L DOMAIN-CONTAINING PROTEIN"/>
    <property type="match status" value="1"/>
</dbReference>
<dbReference type="PANTHER" id="PTHR48258">
    <property type="entry name" value="DUF4218 DOMAIN-CONTAINING PROTEIN-RELATED"/>
    <property type="match status" value="1"/>
</dbReference>
<evidence type="ECO:0000313" key="3">
    <source>
        <dbReference type="EMBL" id="KAK9209344.1"/>
    </source>
</evidence>